<dbReference type="EMBL" id="NMUQ01000002">
    <property type="protein sequence ID" value="OXM15070.1"/>
    <property type="molecule type" value="Genomic_DNA"/>
</dbReference>
<dbReference type="GO" id="GO:0004222">
    <property type="term" value="F:metalloendopeptidase activity"/>
    <property type="evidence" value="ECO:0007669"/>
    <property type="project" value="TreeGrafter"/>
</dbReference>
<evidence type="ECO:0000313" key="5">
    <source>
        <dbReference type="EMBL" id="OXM15070.1"/>
    </source>
</evidence>
<evidence type="ECO:0000259" key="3">
    <source>
        <dbReference type="Pfam" id="PF01551"/>
    </source>
</evidence>
<dbReference type="PANTHER" id="PTHR21666:SF270">
    <property type="entry name" value="MUREIN HYDROLASE ACTIVATOR ENVC"/>
    <property type="match status" value="1"/>
</dbReference>
<dbReference type="InterPro" id="IPR057309">
    <property type="entry name" value="PcsB_CC"/>
</dbReference>
<evidence type="ECO:0000256" key="2">
    <source>
        <dbReference type="SAM" id="Coils"/>
    </source>
</evidence>
<dbReference type="InterPro" id="IPR011055">
    <property type="entry name" value="Dup_hybrid_motif"/>
</dbReference>
<feature type="domain" description="M23ase beta-sheet core" evidence="3">
    <location>
        <begin position="270"/>
        <end position="367"/>
    </location>
</feature>
<evidence type="ECO:0000256" key="1">
    <source>
        <dbReference type="ARBA" id="ARBA00022729"/>
    </source>
</evidence>
<dbReference type="Proteomes" id="UP000215145">
    <property type="component" value="Unassembled WGS sequence"/>
</dbReference>
<dbReference type="Pfam" id="PF01551">
    <property type="entry name" value="Peptidase_M23"/>
    <property type="match status" value="1"/>
</dbReference>
<comment type="caution">
    <text evidence="5">The sequence shown here is derived from an EMBL/GenBank/DDBJ whole genome shotgun (WGS) entry which is preliminary data.</text>
</comment>
<feature type="coiled-coil region" evidence="2">
    <location>
        <begin position="4"/>
        <end position="38"/>
    </location>
</feature>
<dbReference type="Pfam" id="PF24568">
    <property type="entry name" value="CC_PcsB"/>
    <property type="match status" value="1"/>
</dbReference>
<protein>
    <submittedName>
        <fullName evidence="5">Uncharacterized protein</fullName>
    </submittedName>
</protein>
<feature type="domain" description="Peptidoglycan hydrolase PcsB coiled-coil" evidence="4">
    <location>
        <begin position="89"/>
        <end position="161"/>
    </location>
</feature>
<organism evidence="5 6">
    <name type="scientific">Paenibacillus herberti</name>
    <dbReference type="NCBI Taxonomy" id="1619309"/>
    <lineage>
        <taxon>Bacteria</taxon>
        <taxon>Bacillati</taxon>
        <taxon>Bacillota</taxon>
        <taxon>Bacilli</taxon>
        <taxon>Bacillales</taxon>
        <taxon>Paenibacillaceae</taxon>
        <taxon>Paenibacillus</taxon>
    </lineage>
</organism>
<accession>A0A229NYV1</accession>
<gene>
    <name evidence="5" type="ORF">CGZ75_14020</name>
</gene>
<dbReference type="OrthoDB" id="9805799at2"/>
<keyword evidence="2" id="KW-0175">Coiled coil</keyword>
<dbReference type="FunFam" id="2.70.70.10:FF:000006">
    <property type="entry name" value="M23 family peptidase"/>
    <property type="match status" value="1"/>
</dbReference>
<evidence type="ECO:0000313" key="6">
    <source>
        <dbReference type="Proteomes" id="UP000215145"/>
    </source>
</evidence>
<dbReference type="PANTHER" id="PTHR21666">
    <property type="entry name" value="PEPTIDASE-RELATED"/>
    <property type="match status" value="1"/>
</dbReference>
<dbReference type="InterPro" id="IPR050570">
    <property type="entry name" value="Cell_wall_metabolism_enzyme"/>
</dbReference>
<feature type="coiled-coil region" evidence="2">
    <location>
        <begin position="67"/>
        <end position="108"/>
    </location>
</feature>
<name>A0A229NYV1_9BACL</name>
<keyword evidence="6" id="KW-1185">Reference proteome</keyword>
<dbReference type="Gene3D" id="6.10.250.3150">
    <property type="match status" value="1"/>
</dbReference>
<sequence length="375" mass="42017">MPLVAQASSQTDKINRELKQVRLKMQAAAKQSKQANATSKTVLTQKFYTAETLKAVMTQIDTVGMRMNQVQTQVNQTTESLNQTAKELDEAEQRIKKQDERLQSRMRVTYMNGRVSYLDVLLNATSFSDFLGRLDSLNTIMSQDKDTLKDRKQDKQLVESKKVQVEQQLAQVKTLYAKVADYQSLLAEKETEKVQLISTYKEKLDVLSDISEEQEELLLELAAKESALIKKKKVMKSSYSGGKLGMPIQSSYRLSSNFGYRIHPITGKRKMHAGVDMAAPAGTNIYAVEDGVVIVAQWWNGYGNTVVLDHGNGLWTIYPHMLNDGILVEKGQTVKRGQHIGEVGSTGNSTGNHLHFEVRKNGEPVDPLAYLRGKS</sequence>
<keyword evidence="1" id="KW-0732">Signal</keyword>
<dbReference type="CDD" id="cd12797">
    <property type="entry name" value="M23_peptidase"/>
    <property type="match status" value="1"/>
</dbReference>
<dbReference type="InterPro" id="IPR016047">
    <property type="entry name" value="M23ase_b-sheet_dom"/>
</dbReference>
<proteinExistence type="predicted"/>
<dbReference type="SUPFAM" id="SSF51261">
    <property type="entry name" value="Duplicated hybrid motif"/>
    <property type="match status" value="1"/>
</dbReference>
<reference evidence="5 6" key="1">
    <citation type="submission" date="2017-07" db="EMBL/GenBank/DDBJ databases">
        <title>Paenibacillus herberti R33 genome sequencing and assembly.</title>
        <authorList>
            <person name="Su W."/>
        </authorList>
    </citation>
    <scope>NUCLEOTIDE SEQUENCE [LARGE SCALE GENOMIC DNA]</scope>
    <source>
        <strain evidence="5 6">R33</strain>
    </source>
</reference>
<evidence type="ECO:0000259" key="4">
    <source>
        <dbReference type="Pfam" id="PF24568"/>
    </source>
</evidence>
<dbReference type="Gene3D" id="2.70.70.10">
    <property type="entry name" value="Glucose Permease (Domain IIA)"/>
    <property type="match status" value="1"/>
</dbReference>
<dbReference type="AlphaFoldDB" id="A0A229NYV1"/>